<evidence type="ECO:0000313" key="1">
    <source>
        <dbReference type="Proteomes" id="UP000887569"/>
    </source>
</evidence>
<accession>A0A915ATJ3</accession>
<dbReference type="WBParaSite" id="PgR013_g015_t01">
    <property type="protein sequence ID" value="PgR013_g015_t01"/>
    <property type="gene ID" value="PgR013_g015"/>
</dbReference>
<sequence>MFEILCCRFLGANVRSSEKALIRFQRIIAKTNIVNADISLSNCAKEPQYTPIIVNARNNELINW</sequence>
<reference evidence="2" key="1">
    <citation type="submission" date="2022-11" db="UniProtKB">
        <authorList>
            <consortium name="WormBaseParasite"/>
        </authorList>
    </citation>
    <scope>IDENTIFICATION</scope>
</reference>
<dbReference type="AlphaFoldDB" id="A0A915ATJ3"/>
<organism evidence="1 2">
    <name type="scientific">Parascaris univalens</name>
    <name type="common">Nematode worm</name>
    <dbReference type="NCBI Taxonomy" id="6257"/>
    <lineage>
        <taxon>Eukaryota</taxon>
        <taxon>Metazoa</taxon>
        <taxon>Ecdysozoa</taxon>
        <taxon>Nematoda</taxon>
        <taxon>Chromadorea</taxon>
        <taxon>Rhabditida</taxon>
        <taxon>Spirurina</taxon>
        <taxon>Ascaridomorpha</taxon>
        <taxon>Ascaridoidea</taxon>
        <taxon>Ascarididae</taxon>
        <taxon>Parascaris</taxon>
    </lineage>
</organism>
<name>A0A915ATJ3_PARUN</name>
<evidence type="ECO:0000313" key="2">
    <source>
        <dbReference type="WBParaSite" id="PgR013_g015_t01"/>
    </source>
</evidence>
<dbReference type="Proteomes" id="UP000887569">
    <property type="component" value="Unplaced"/>
</dbReference>
<protein>
    <submittedName>
        <fullName evidence="2">Uncharacterized protein</fullName>
    </submittedName>
</protein>
<keyword evidence="1" id="KW-1185">Reference proteome</keyword>
<proteinExistence type="predicted"/>